<name>A0A0A9B1S2_ARUDO</name>
<accession>A0A0A9B1S2</accession>
<reference evidence="1" key="1">
    <citation type="submission" date="2014-09" db="EMBL/GenBank/DDBJ databases">
        <authorList>
            <person name="Magalhaes I.L.F."/>
            <person name="Oliveira U."/>
            <person name="Santos F.R."/>
            <person name="Vidigal T.H.D.A."/>
            <person name="Brescovit A.D."/>
            <person name="Santos A.J."/>
        </authorList>
    </citation>
    <scope>NUCLEOTIDE SEQUENCE</scope>
    <source>
        <tissue evidence="1">Shoot tissue taken approximately 20 cm above the soil surface</tissue>
    </source>
</reference>
<evidence type="ECO:0000313" key="1">
    <source>
        <dbReference type="EMBL" id="JAD57944.1"/>
    </source>
</evidence>
<proteinExistence type="predicted"/>
<dbReference type="EMBL" id="GBRH01239951">
    <property type="protein sequence ID" value="JAD57944.1"/>
    <property type="molecule type" value="Transcribed_RNA"/>
</dbReference>
<protein>
    <submittedName>
        <fullName evidence="1">Uncharacterized protein</fullName>
    </submittedName>
</protein>
<sequence>MHPHPVLHVSPRLHMVNHH</sequence>
<organism evidence="1">
    <name type="scientific">Arundo donax</name>
    <name type="common">Giant reed</name>
    <name type="synonym">Donax arundinaceus</name>
    <dbReference type="NCBI Taxonomy" id="35708"/>
    <lineage>
        <taxon>Eukaryota</taxon>
        <taxon>Viridiplantae</taxon>
        <taxon>Streptophyta</taxon>
        <taxon>Embryophyta</taxon>
        <taxon>Tracheophyta</taxon>
        <taxon>Spermatophyta</taxon>
        <taxon>Magnoliopsida</taxon>
        <taxon>Liliopsida</taxon>
        <taxon>Poales</taxon>
        <taxon>Poaceae</taxon>
        <taxon>PACMAD clade</taxon>
        <taxon>Arundinoideae</taxon>
        <taxon>Arundineae</taxon>
        <taxon>Arundo</taxon>
    </lineage>
</organism>
<dbReference type="AlphaFoldDB" id="A0A0A9B1S2"/>
<reference evidence="1" key="2">
    <citation type="journal article" date="2015" name="Data Brief">
        <title>Shoot transcriptome of the giant reed, Arundo donax.</title>
        <authorList>
            <person name="Barrero R.A."/>
            <person name="Guerrero F.D."/>
            <person name="Moolhuijzen P."/>
            <person name="Goolsby J.A."/>
            <person name="Tidwell J."/>
            <person name="Bellgard S.E."/>
            <person name="Bellgard M.I."/>
        </authorList>
    </citation>
    <scope>NUCLEOTIDE SEQUENCE</scope>
    <source>
        <tissue evidence="1">Shoot tissue taken approximately 20 cm above the soil surface</tissue>
    </source>
</reference>